<evidence type="ECO:0000256" key="1">
    <source>
        <dbReference type="SAM" id="Phobius"/>
    </source>
</evidence>
<gene>
    <name evidence="2" type="ORF">AQI95_25910</name>
</gene>
<comment type="caution">
    <text evidence="2">The sequence shown here is derived from an EMBL/GenBank/DDBJ whole genome shotgun (WGS) entry which is preliminary data.</text>
</comment>
<organism evidence="2 3">
    <name type="scientific">Streptomyces yokosukanensis</name>
    <dbReference type="NCBI Taxonomy" id="67386"/>
    <lineage>
        <taxon>Bacteria</taxon>
        <taxon>Bacillati</taxon>
        <taxon>Actinomycetota</taxon>
        <taxon>Actinomycetes</taxon>
        <taxon>Kitasatosporales</taxon>
        <taxon>Streptomycetaceae</taxon>
        <taxon>Streptomyces</taxon>
    </lineage>
</organism>
<keyword evidence="1" id="KW-0812">Transmembrane</keyword>
<keyword evidence="3" id="KW-1185">Reference proteome</keyword>
<keyword evidence="1" id="KW-1133">Transmembrane helix</keyword>
<protein>
    <recommendedName>
        <fullName evidence="4">PepSY domain-containing protein</fullName>
    </recommendedName>
</protein>
<dbReference type="AlphaFoldDB" id="A0A101P136"/>
<evidence type="ECO:0000313" key="2">
    <source>
        <dbReference type="EMBL" id="KUN02962.1"/>
    </source>
</evidence>
<feature type="transmembrane region" description="Helical" evidence="1">
    <location>
        <begin position="53"/>
        <end position="76"/>
    </location>
</feature>
<accession>A0A101P136</accession>
<proteinExistence type="predicted"/>
<name>A0A101P136_9ACTN</name>
<dbReference type="Pfam" id="PF03929">
    <property type="entry name" value="PepSY_TM"/>
    <property type="match status" value="1"/>
</dbReference>
<evidence type="ECO:0008006" key="4">
    <source>
        <dbReference type="Google" id="ProtNLM"/>
    </source>
</evidence>
<sequence>MTTAPSTAQVAAVRSRRRALRKVRGGSGRRRTLGLHGTVAKLTRWGIDLHTGVLFGLVNQIALALLALALILQIVWGYRMWWQRGRGSAFGRRGHGEPAATP</sequence>
<evidence type="ECO:0000313" key="3">
    <source>
        <dbReference type="Proteomes" id="UP000053127"/>
    </source>
</evidence>
<keyword evidence="1" id="KW-0472">Membrane</keyword>
<dbReference type="InterPro" id="IPR005625">
    <property type="entry name" value="PepSY-ass_TM"/>
</dbReference>
<dbReference type="EMBL" id="LMWN01000036">
    <property type="protein sequence ID" value="KUN02962.1"/>
    <property type="molecule type" value="Genomic_DNA"/>
</dbReference>
<dbReference type="STRING" id="67386.AQI95_25910"/>
<reference evidence="2 3" key="1">
    <citation type="submission" date="2015-10" db="EMBL/GenBank/DDBJ databases">
        <title>Draft genome sequence of Streptomyces yokosukanensis DSM 40224, type strain for the species Streptomyces yokosukanensis.</title>
        <authorList>
            <person name="Ruckert C."/>
            <person name="Winkler A."/>
            <person name="Kalinowski J."/>
            <person name="Kampfer P."/>
            <person name="Glaeser S."/>
        </authorList>
    </citation>
    <scope>NUCLEOTIDE SEQUENCE [LARGE SCALE GENOMIC DNA]</scope>
    <source>
        <strain evidence="2 3">DSM 40224</strain>
    </source>
</reference>
<dbReference type="Proteomes" id="UP000053127">
    <property type="component" value="Unassembled WGS sequence"/>
</dbReference>